<feature type="region of interest" description="Disordered" evidence="1">
    <location>
        <begin position="223"/>
        <end position="242"/>
    </location>
</feature>
<keyword evidence="2" id="KW-1185">Reference proteome</keyword>
<organism evidence="2 3">
    <name type="scientific">Bos indicus</name>
    <name type="common">Zebu</name>
    <dbReference type="NCBI Taxonomy" id="9915"/>
    <lineage>
        <taxon>Eukaryota</taxon>
        <taxon>Metazoa</taxon>
        <taxon>Chordata</taxon>
        <taxon>Craniata</taxon>
        <taxon>Vertebrata</taxon>
        <taxon>Euteleostomi</taxon>
        <taxon>Mammalia</taxon>
        <taxon>Eutheria</taxon>
        <taxon>Laurasiatheria</taxon>
        <taxon>Artiodactyla</taxon>
        <taxon>Ruminantia</taxon>
        <taxon>Pecora</taxon>
        <taxon>Bovidae</taxon>
        <taxon>Bovinae</taxon>
        <taxon>Bos</taxon>
    </lineage>
</organism>
<evidence type="ECO:0000256" key="1">
    <source>
        <dbReference type="SAM" id="MobiDB-lite"/>
    </source>
</evidence>
<name>A0ABM4SRW2_BOSIN</name>
<feature type="compositionally biased region" description="Low complexity" evidence="1">
    <location>
        <begin position="1"/>
        <end position="21"/>
    </location>
</feature>
<protein>
    <submittedName>
        <fullName evidence="3">Ras-associated and pleckstrin homology domains-containing protein 1-like</fullName>
    </submittedName>
</protein>
<dbReference type="Proteomes" id="UP001652663">
    <property type="component" value="Chromosome 8"/>
</dbReference>
<proteinExistence type="predicted"/>
<feature type="region of interest" description="Disordered" evidence="1">
    <location>
        <begin position="1"/>
        <end position="46"/>
    </location>
</feature>
<feature type="region of interest" description="Disordered" evidence="1">
    <location>
        <begin position="96"/>
        <end position="118"/>
    </location>
</feature>
<reference evidence="3" key="1">
    <citation type="submission" date="2025-08" db="UniProtKB">
        <authorList>
            <consortium name="RefSeq"/>
        </authorList>
    </citation>
    <scope>IDENTIFICATION</scope>
    <source>
        <tissue evidence="3">Blood</tissue>
    </source>
</reference>
<dbReference type="RefSeq" id="XP_070650535.1">
    <property type="nucleotide sequence ID" value="XM_070794434.1"/>
</dbReference>
<feature type="region of interest" description="Disordered" evidence="1">
    <location>
        <begin position="360"/>
        <end position="390"/>
    </location>
</feature>
<dbReference type="GeneID" id="139184504"/>
<gene>
    <name evidence="3" type="primary">LOC139184504</name>
</gene>
<feature type="region of interest" description="Disordered" evidence="1">
    <location>
        <begin position="307"/>
        <end position="333"/>
    </location>
</feature>
<feature type="compositionally biased region" description="Low complexity" evidence="1">
    <location>
        <begin position="31"/>
        <end position="40"/>
    </location>
</feature>
<evidence type="ECO:0000313" key="3">
    <source>
        <dbReference type="RefSeq" id="XP_070650535.1"/>
    </source>
</evidence>
<evidence type="ECO:0000313" key="2">
    <source>
        <dbReference type="Proteomes" id="UP001652663"/>
    </source>
</evidence>
<sequence length="421" mass="44917">MFSPPRSSATAAPPFDFRAARPSPPRRRAPARAGARSLAPNLLGAENRSALSARGKGGLRRRAARAREASFLGSSLARAPLLSRLVHTAPLPYPATFPPSARERHAVTAPGPDATTHLQAARPPRNIRHLTRPYQEPPRSGSRPCFPDPLPLFLAPLAGAEPNPNSRWVGAPLPLPAPRAAEGSGLGQESIHQANFIFGFDIPLSEASERFFLFPPPAVLPSPTAAPRSPSVPASTAPSSRSLTPLLLRPHARTRFPLAARLPSTVPLLSPRLPPYLPHLFFHITDPFFLDTPQPPLCAAVVHPAQESGGRKGKSRIKEVGGRLSRGHRGGLGTLKSRFRSAVGLVPAPGLERALTRARRLPEGEWSSPGRRLQAGGADPMSPAPRLRSRSRSALNLAGWRRGLVARRGRKGVGLGPAFGA</sequence>
<accession>A0ABM4SRW2</accession>